<dbReference type="AlphaFoldDB" id="A0A402CW30"/>
<dbReference type="KEGG" id="ccot:CCAX7_60710"/>
<name>A0A402CW30_9BACT</name>
<dbReference type="EMBL" id="AP025739">
    <property type="protein sequence ID" value="BDI34020.1"/>
    <property type="molecule type" value="Genomic_DNA"/>
</dbReference>
<dbReference type="Proteomes" id="UP000287394">
    <property type="component" value="Chromosome"/>
</dbReference>
<dbReference type="InterPro" id="IPR032347">
    <property type="entry name" value="DUF4864"/>
</dbReference>
<reference evidence="2 3" key="1">
    <citation type="journal article" date="2019" name="Int. J. Syst. Evol. Microbiol.">
        <title>Capsulimonas corticalis gen. nov., sp. nov., an aerobic capsulated bacterium, of a novel bacterial order, Capsulimonadales ord. nov., of the class Armatimonadia of the phylum Armatimonadetes.</title>
        <authorList>
            <person name="Li J."/>
            <person name="Kudo C."/>
            <person name="Tonouchi A."/>
        </authorList>
    </citation>
    <scope>NUCLEOTIDE SEQUENCE [LARGE SCALE GENOMIC DNA]</scope>
    <source>
        <strain evidence="2 3">AX-7</strain>
    </source>
</reference>
<gene>
    <name evidence="2" type="ORF">CCAX7_60710</name>
</gene>
<feature type="region of interest" description="Disordered" evidence="1">
    <location>
        <begin position="37"/>
        <end position="59"/>
    </location>
</feature>
<organism evidence="2 3">
    <name type="scientific">Capsulimonas corticalis</name>
    <dbReference type="NCBI Taxonomy" id="2219043"/>
    <lineage>
        <taxon>Bacteria</taxon>
        <taxon>Bacillati</taxon>
        <taxon>Armatimonadota</taxon>
        <taxon>Armatimonadia</taxon>
        <taxon>Capsulimonadales</taxon>
        <taxon>Capsulimonadaceae</taxon>
        <taxon>Capsulimonas</taxon>
    </lineage>
</organism>
<keyword evidence="3" id="KW-1185">Reference proteome</keyword>
<evidence type="ECO:0000256" key="1">
    <source>
        <dbReference type="SAM" id="MobiDB-lite"/>
    </source>
</evidence>
<dbReference type="Pfam" id="PF16156">
    <property type="entry name" value="DUF4864"/>
    <property type="match status" value="1"/>
</dbReference>
<feature type="compositionally biased region" description="Basic and acidic residues" evidence="1">
    <location>
        <begin position="38"/>
        <end position="52"/>
    </location>
</feature>
<protein>
    <submittedName>
        <fullName evidence="2">Uncharacterized protein</fullName>
    </submittedName>
</protein>
<accession>A0A402CW30</accession>
<evidence type="ECO:0000313" key="3">
    <source>
        <dbReference type="Proteomes" id="UP000287394"/>
    </source>
</evidence>
<dbReference type="OrthoDB" id="9130422at2"/>
<evidence type="ECO:0000313" key="2">
    <source>
        <dbReference type="EMBL" id="BDI34020.1"/>
    </source>
</evidence>
<dbReference type="RefSeq" id="WP_119321573.1">
    <property type="nucleotide sequence ID" value="NZ_AP025739.1"/>
</dbReference>
<proteinExistence type="predicted"/>
<sequence>MKPRAIAAAAFVAVMLICGGYVLRQWQVKHPPRLPGMQDRDFRDGRDGRDWRGGAGNWREARPEERKAAMACVDGQLDAFRKDDYPKAISYQSEILRPQFRSATQFRNMIIHFYPEFSNARKVDYGRAFTDGSGRLLAIRVDLTGANGRHVSARYRLIKEKNTYRVMGVDDGH</sequence>